<evidence type="ECO:0000313" key="2">
    <source>
        <dbReference type="EMBL" id="KAB8349608.1"/>
    </source>
</evidence>
<reference evidence="2 3" key="1">
    <citation type="submission" date="2019-06" db="EMBL/GenBank/DDBJ databases">
        <title>A chromosomal-level reference genome of Carpinus fangiana (Coryloideae, Betulaceae).</title>
        <authorList>
            <person name="Yang X."/>
            <person name="Wang Z."/>
            <person name="Zhang L."/>
            <person name="Hao G."/>
            <person name="Liu J."/>
            <person name="Yang Y."/>
        </authorList>
    </citation>
    <scope>NUCLEOTIDE SEQUENCE [LARGE SCALE GENOMIC DNA]</scope>
    <source>
        <strain evidence="2">Cfa_2016G</strain>
        <tissue evidence="2">Leaf</tissue>
    </source>
</reference>
<proteinExistence type="predicted"/>
<dbReference type="Proteomes" id="UP000327013">
    <property type="component" value="Unassembled WGS sequence"/>
</dbReference>
<keyword evidence="3" id="KW-1185">Reference proteome</keyword>
<organism evidence="2 3">
    <name type="scientific">Carpinus fangiana</name>
    <dbReference type="NCBI Taxonomy" id="176857"/>
    <lineage>
        <taxon>Eukaryota</taxon>
        <taxon>Viridiplantae</taxon>
        <taxon>Streptophyta</taxon>
        <taxon>Embryophyta</taxon>
        <taxon>Tracheophyta</taxon>
        <taxon>Spermatophyta</taxon>
        <taxon>Magnoliopsida</taxon>
        <taxon>eudicotyledons</taxon>
        <taxon>Gunneridae</taxon>
        <taxon>Pentapetalae</taxon>
        <taxon>rosids</taxon>
        <taxon>fabids</taxon>
        <taxon>Fagales</taxon>
        <taxon>Betulaceae</taxon>
        <taxon>Carpinus</taxon>
    </lineage>
</organism>
<protein>
    <submittedName>
        <fullName evidence="2">Uncharacterized protein</fullName>
    </submittedName>
</protein>
<dbReference type="EMBL" id="VIBQ01000014">
    <property type="protein sequence ID" value="KAB8349608.1"/>
    <property type="molecule type" value="Genomic_DNA"/>
</dbReference>
<gene>
    <name evidence="2" type="ORF">FH972_023631</name>
</gene>
<dbReference type="AlphaFoldDB" id="A0A5N6KW85"/>
<feature type="region of interest" description="Disordered" evidence="1">
    <location>
        <begin position="1"/>
        <end position="24"/>
    </location>
</feature>
<comment type="caution">
    <text evidence="2">The sequence shown here is derived from an EMBL/GenBank/DDBJ whole genome shotgun (WGS) entry which is preliminary data.</text>
</comment>
<dbReference type="OrthoDB" id="3503419at2759"/>
<dbReference type="GO" id="GO:0003824">
    <property type="term" value="F:catalytic activity"/>
    <property type="evidence" value="ECO:0007669"/>
    <property type="project" value="InterPro"/>
</dbReference>
<dbReference type="InterPro" id="IPR035994">
    <property type="entry name" value="Nucleoside_phosphorylase_sf"/>
</dbReference>
<sequence>MDDRQTWTREDKPSGEQHRHPPAPKLYQGLERVPIENHVMGGSLFEYVASKVHLDITRGQLRRINIRGRYIRDPPTIVSAGEKTGKRFNYQRPTITTVDDSSIYLDCFPGRDYVQHYMALVTSYYNLTTRVIPVIQYALPPQDAGMNLYLKSNLVSMGSVNTIIVGYVQHFEHLAHGAWENGSGADVKLFAWKMIREDQGRNAALLGCMTSVWGDLAGQLIQALQQLNKVKCVLYIGKAGTLSPEYEPNQFIATGSSSFLGDEPITWSNPFQSYLRLSPRIREGNHVTVVSPLIESKSWLIDWQTNCSWVDCEVGYMANSSNLGDTQFGYLHIVSDNIAVKFPYDLTDERAEAVLHDRSVCFGEIEIVLRAFLAMPSYAEVAAQPKLMKDDIDQLHSSD</sequence>
<dbReference type="GO" id="GO:0009116">
    <property type="term" value="P:nucleoside metabolic process"/>
    <property type="evidence" value="ECO:0007669"/>
    <property type="project" value="InterPro"/>
</dbReference>
<accession>A0A5N6KW85</accession>
<name>A0A5N6KW85_9ROSI</name>
<dbReference type="SUPFAM" id="SSF53167">
    <property type="entry name" value="Purine and uridine phosphorylases"/>
    <property type="match status" value="1"/>
</dbReference>
<evidence type="ECO:0000256" key="1">
    <source>
        <dbReference type="SAM" id="MobiDB-lite"/>
    </source>
</evidence>
<feature type="compositionally biased region" description="Basic and acidic residues" evidence="1">
    <location>
        <begin position="1"/>
        <end position="19"/>
    </location>
</feature>
<evidence type="ECO:0000313" key="3">
    <source>
        <dbReference type="Proteomes" id="UP000327013"/>
    </source>
</evidence>